<dbReference type="Pfam" id="PF01580">
    <property type="entry name" value="FtsK_SpoIIIE"/>
    <property type="match status" value="1"/>
</dbReference>
<keyword evidence="1 3" id="KW-0547">Nucleotide-binding</keyword>
<evidence type="ECO:0000313" key="6">
    <source>
        <dbReference type="Proteomes" id="UP000824106"/>
    </source>
</evidence>
<sequence>MISATGALMILGYAYFLVKTSDYGEVKKKDVEAINDILKEKKVKNFKDQYAYVCSRKEYSYYNEYEIQIPIGKTTDDLEKCISAIETYFRNDAKLEYRAKRVFFKVYTTELAKHYDFQPVKIDKDKGLTLFLGNAREGAILEDLSINPHLSVVGSTGSGKSVFVNCILCNLIENYTENELELVLFDLKGNELNEYKNLKHTVYHTTDVEETIEYFDVLDYEMKDRYRKLGNHRDIKSYNKANPHDPMKYQFIVLEECVSLVKYQKHYNKLGELMSKGRACGMHFMLTTQRPSGDIIPKIAYTHVRIRVGLSTSSAQESINAIEMGGLEKINTVGRGIIKINGHFVGFQGSYISNDKILEITKKHAKTLEKEPIRTDESRSIKEPKKETVKTVNKKMFKFEEE</sequence>
<dbReference type="EMBL" id="DXAZ01000087">
    <property type="protein sequence ID" value="HIZ71271.1"/>
    <property type="molecule type" value="Genomic_DNA"/>
</dbReference>
<dbReference type="GO" id="GO:0003677">
    <property type="term" value="F:DNA binding"/>
    <property type="evidence" value="ECO:0007669"/>
    <property type="project" value="InterPro"/>
</dbReference>
<dbReference type="AlphaFoldDB" id="A0A9D2JXT9"/>
<name>A0A9D2JXT9_9LACT</name>
<dbReference type="Proteomes" id="UP000824106">
    <property type="component" value="Unassembled WGS sequence"/>
</dbReference>
<keyword evidence="2 3" id="KW-0067">ATP-binding</keyword>
<reference evidence="5" key="1">
    <citation type="journal article" date="2021" name="PeerJ">
        <title>Extensive microbial diversity within the chicken gut microbiome revealed by metagenomics and culture.</title>
        <authorList>
            <person name="Gilroy R."/>
            <person name="Ravi A."/>
            <person name="Getino M."/>
            <person name="Pursley I."/>
            <person name="Horton D.L."/>
            <person name="Alikhan N.F."/>
            <person name="Baker D."/>
            <person name="Gharbi K."/>
            <person name="Hall N."/>
            <person name="Watson M."/>
            <person name="Adriaenssens E.M."/>
            <person name="Foster-Nyarko E."/>
            <person name="Jarju S."/>
            <person name="Secka A."/>
            <person name="Antonio M."/>
            <person name="Oren A."/>
            <person name="Chaudhuri R.R."/>
            <person name="La Ragione R."/>
            <person name="Hildebrand F."/>
            <person name="Pallen M.J."/>
        </authorList>
    </citation>
    <scope>NUCLEOTIDE SEQUENCE</scope>
    <source>
        <strain evidence="5">CHK169-4300</strain>
    </source>
</reference>
<protein>
    <submittedName>
        <fullName evidence="5">DUF87 domain-containing protein</fullName>
    </submittedName>
</protein>
<dbReference type="InterPro" id="IPR002543">
    <property type="entry name" value="FtsK_dom"/>
</dbReference>
<evidence type="ECO:0000259" key="4">
    <source>
        <dbReference type="PROSITE" id="PS50901"/>
    </source>
</evidence>
<evidence type="ECO:0000256" key="2">
    <source>
        <dbReference type="ARBA" id="ARBA00022840"/>
    </source>
</evidence>
<dbReference type="PANTHER" id="PTHR22683">
    <property type="entry name" value="SPORULATION PROTEIN RELATED"/>
    <property type="match status" value="1"/>
</dbReference>
<dbReference type="PANTHER" id="PTHR22683:SF1">
    <property type="entry name" value="TYPE VII SECRETION SYSTEM PROTEIN ESSC"/>
    <property type="match status" value="1"/>
</dbReference>
<dbReference type="SUPFAM" id="SSF52540">
    <property type="entry name" value="P-loop containing nucleoside triphosphate hydrolases"/>
    <property type="match status" value="1"/>
</dbReference>
<gene>
    <name evidence="5" type="ORF">H9808_05835</name>
</gene>
<dbReference type="PROSITE" id="PS50901">
    <property type="entry name" value="FTSK"/>
    <property type="match status" value="1"/>
</dbReference>
<feature type="domain" description="FtsK" evidence="4">
    <location>
        <begin position="136"/>
        <end position="319"/>
    </location>
</feature>
<dbReference type="Gene3D" id="3.40.50.300">
    <property type="entry name" value="P-loop containing nucleotide triphosphate hydrolases"/>
    <property type="match status" value="1"/>
</dbReference>
<evidence type="ECO:0000313" key="5">
    <source>
        <dbReference type="EMBL" id="HIZ71271.1"/>
    </source>
</evidence>
<dbReference type="GO" id="GO:0005524">
    <property type="term" value="F:ATP binding"/>
    <property type="evidence" value="ECO:0007669"/>
    <property type="project" value="UniProtKB-UniRule"/>
</dbReference>
<evidence type="ECO:0000256" key="1">
    <source>
        <dbReference type="ARBA" id="ARBA00022741"/>
    </source>
</evidence>
<evidence type="ECO:0000256" key="3">
    <source>
        <dbReference type="PROSITE-ProRule" id="PRU00289"/>
    </source>
</evidence>
<organism evidence="5 6">
    <name type="scientific">Candidatus Atopostipes pullistercoris</name>
    <dbReference type="NCBI Taxonomy" id="2838467"/>
    <lineage>
        <taxon>Bacteria</taxon>
        <taxon>Bacillati</taxon>
        <taxon>Bacillota</taxon>
        <taxon>Bacilli</taxon>
        <taxon>Lactobacillales</taxon>
        <taxon>Carnobacteriaceae</taxon>
        <taxon>Atopostipes</taxon>
    </lineage>
</organism>
<accession>A0A9D2JXT9</accession>
<dbReference type="InterPro" id="IPR027417">
    <property type="entry name" value="P-loop_NTPase"/>
</dbReference>
<feature type="binding site" evidence="3">
    <location>
        <begin position="154"/>
        <end position="161"/>
    </location>
    <ligand>
        <name>ATP</name>
        <dbReference type="ChEBI" id="CHEBI:30616"/>
    </ligand>
</feature>
<dbReference type="InterPro" id="IPR050206">
    <property type="entry name" value="FtsK/SpoIIIE/SftA"/>
</dbReference>
<comment type="caution">
    <text evidence="5">The sequence shown here is derived from an EMBL/GenBank/DDBJ whole genome shotgun (WGS) entry which is preliminary data.</text>
</comment>
<proteinExistence type="predicted"/>
<reference evidence="5" key="2">
    <citation type="submission" date="2021-04" db="EMBL/GenBank/DDBJ databases">
        <authorList>
            <person name="Gilroy R."/>
        </authorList>
    </citation>
    <scope>NUCLEOTIDE SEQUENCE</scope>
    <source>
        <strain evidence="5">CHK169-4300</strain>
    </source>
</reference>